<keyword evidence="3" id="KW-1185">Reference proteome</keyword>
<evidence type="ECO:0000313" key="2">
    <source>
        <dbReference type="EMBL" id="RUS91339.1"/>
    </source>
</evidence>
<feature type="compositionally biased region" description="Basic and acidic residues" evidence="1">
    <location>
        <begin position="204"/>
        <end position="213"/>
    </location>
</feature>
<evidence type="ECO:0000313" key="3">
    <source>
        <dbReference type="Proteomes" id="UP000271974"/>
    </source>
</evidence>
<name>A0A3S1BTN0_ELYCH</name>
<gene>
    <name evidence="2" type="ORF">EGW08_000953</name>
</gene>
<feature type="region of interest" description="Disordered" evidence="1">
    <location>
        <begin position="192"/>
        <end position="222"/>
    </location>
</feature>
<proteinExistence type="predicted"/>
<sequence>MGYVWLPEIQKVHVHKDNKTIGQDNTGRDPASGRTGEEPEIQKVHVHKDNKTIGQDNTGRDPALGRTGEPHQAYAMYHRVNKSRVYALSRFKRGEGEVIIAPGREAGNRSQRDGSSTGLVIHDRITGLGSLRGTKVVLDPEGYSPRHPPGLSNPSALTSLTVVHSRRTRALTGQVEAMVRSGTAAGRLHTAMRDAHSHSQSHAQIERASDARRTHIRRGQRG</sequence>
<dbReference type="AlphaFoldDB" id="A0A3S1BTN0"/>
<dbReference type="Proteomes" id="UP000271974">
    <property type="component" value="Unassembled WGS sequence"/>
</dbReference>
<dbReference type="EMBL" id="RQTK01000014">
    <property type="protein sequence ID" value="RUS91339.1"/>
    <property type="molecule type" value="Genomic_DNA"/>
</dbReference>
<evidence type="ECO:0000256" key="1">
    <source>
        <dbReference type="SAM" id="MobiDB-lite"/>
    </source>
</evidence>
<protein>
    <submittedName>
        <fullName evidence="2">Uncharacterized protein</fullName>
    </submittedName>
</protein>
<comment type="caution">
    <text evidence="2">The sequence shown here is derived from an EMBL/GenBank/DDBJ whole genome shotgun (WGS) entry which is preliminary data.</text>
</comment>
<organism evidence="2 3">
    <name type="scientific">Elysia chlorotica</name>
    <name type="common">Eastern emerald elysia</name>
    <name type="synonym">Sea slug</name>
    <dbReference type="NCBI Taxonomy" id="188477"/>
    <lineage>
        <taxon>Eukaryota</taxon>
        <taxon>Metazoa</taxon>
        <taxon>Spiralia</taxon>
        <taxon>Lophotrochozoa</taxon>
        <taxon>Mollusca</taxon>
        <taxon>Gastropoda</taxon>
        <taxon>Heterobranchia</taxon>
        <taxon>Euthyneura</taxon>
        <taxon>Panpulmonata</taxon>
        <taxon>Sacoglossa</taxon>
        <taxon>Placobranchoidea</taxon>
        <taxon>Plakobranchidae</taxon>
        <taxon>Elysia</taxon>
    </lineage>
</organism>
<feature type="region of interest" description="Disordered" evidence="1">
    <location>
        <begin position="16"/>
        <end position="41"/>
    </location>
</feature>
<reference evidence="2 3" key="1">
    <citation type="submission" date="2019-01" db="EMBL/GenBank/DDBJ databases">
        <title>A draft genome assembly of the solar-powered sea slug Elysia chlorotica.</title>
        <authorList>
            <person name="Cai H."/>
            <person name="Li Q."/>
            <person name="Fang X."/>
            <person name="Li J."/>
            <person name="Curtis N.E."/>
            <person name="Altenburger A."/>
            <person name="Shibata T."/>
            <person name="Feng M."/>
            <person name="Maeda T."/>
            <person name="Schwartz J.A."/>
            <person name="Shigenobu S."/>
            <person name="Lundholm N."/>
            <person name="Nishiyama T."/>
            <person name="Yang H."/>
            <person name="Hasebe M."/>
            <person name="Li S."/>
            <person name="Pierce S.K."/>
            <person name="Wang J."/>
        </authorList>
    </citation>
    <scope>NUCLEOTIDE SEQUENCE [LARGE SCALE GENOMIC DNA]</scope>
    <source>
        <strain evidence="2">EC2010</strain>
        <tissue evidence="2">Whole organism of an adult</tissue>
    </source>
</reference>
<accession>A0A3S1BTN0</accession>